<dbReference type="EMBL" id="CAJOBI010003330">
    <property type="protein sequence ID" value="CAF3964766.1"/>
    <property type="molecule type" value="Genomic_DNA"/>
</dbReference>
<feature type="domain" description="PiggyBac transposable element-derived protein" evidence="2">
    <location>
        <begin position="86"/>
        <end position="220"/>
    </location>
</feature>
<proteinExistence type="predicted"/>
<dbReference type="AlphaFoldDB" id="A0A8S2MND4"/>
<feature type="compositionally biased region" description="Acidic residues" evidence="1">
    <location>
        <begin position="20"/>
        <end position="37"/>
    </location>
</feature>
<feature type="compositionally biased region" description="Polar residues" evidence="1">
    <location>
        <begin position="1"/>
        <end position="13"/>
    </location>
</feature>
<feature type="compositionally biased region" description="Basic residues" evidence="1">
    <location>
        <begin position="62"/>
        <end position="71"/>
    </location>
</feature>
<organism evidence="3 4">
    <name type="scientific">Rotaria magnacalcarata</name>
    <dbReference type="NCBI Taxonomy" id="392030"/>
    <lineage>
        <taxon>Eukaryota</taxon>
        <taxon>Metazoa</taxon>
        <taxon>Spiralia</taxon>
        <taxon>Gnathifera</taxon>
        <taxon>Rotifera</taxon>
        <taxon>Eurotatoria</taxon>
        <taxon>Bdelloidea</taxon>
        <taxon>Philodinida</taxon>
        <taxon>Philodinidae</taxon>
        <taxon>Rotaria</taxon>
    </lineage>
</organism>
<sequence length="221" mass="25250">MPSDKQSYPNQQKHWYECTDSFDEESDDGDEELDDAATEQGSGDESVTNYVVTESTSVEKSPKRRSRRERRWKTEEPRIRKLPLANTFDNDMIEKDKLAEIRYLWMVFLAQLRLCYIPDASLTVDEQLVPTRSCCDSSTAYPLKGAAYVGRHLVKTAATNNMNCMSNLVKRPLYSWINTGRIISTDNCFTSAELAEDLLGAQITFVGAMRRNKKEIPSQIQ</sequence>
<protein>
    <recommendedName>
        <fullName evidence="2">PiggyBac transposable element-derived protein domain-containing protein</fullName>
    </recommendedName>
</protein>
<dbReference type="InterPro" id="IPR029526">
    <property type="entry name" value="PGBD"/>
</dbReference>
<dbReference type="PANTHER" id="PTHR46599">
    <property type="entry name" value="PIGGYBAC TRANSPOSABLE ELEMENT-DERIVED PROTEIN 4"/>
    <property type="match status" value="1"/>
</dbReference>
<dbReference type="PANTHER" id="PTHR46599:SF6">
    <property type="entry name" value="DUAL SPECIFICITY PHOSPHATASE 26"/>
    <property type="match status" value="1"/>
</dbReference>
<dbReference type="Pfam" id="PF13843">
    <property type="entry name" value="DDE_Tnp_1_7"/>
    <property type="match status" value="1"/>
</dbReference>
<evidence type="ECO:0000313" key="3">
    <source>
        <dbReference type="EMBL" id="CAF3964766.1"/>
    </source>
</evidence>
<dbReference type="Proteomes" id="UP000676336">
    <property type="component" value="Unassembled WGS sequence"/>
</dbReference>
<accession>A0A8S2MND4</accession>
<gene>
    <name evidence="3" type="ORF">SMN809_LOCUS9994</name>
</gene>
<feature type="region of interest" description="Disordered" evidence="1">
    <location>
        <begin position="1"/>
        <end position="74"/>
    </location>
</feature>
<reference evidence="3" key="1">
    <citation type="submission" date="2021-02" db="EMBL/GenBank/DDBJ databases">
        <authorList>
            <person name="Nowell W R."/>
        </authorList>
    </citation>
    <scope>NUCLEOTIDE SEQUENCE</scope>
</reference>
<feature type="compositionally biased region" description="Polar residues" evidence="1">
    <location>
        <begin position="39"/>
        <end position="56"/>
    </location>
</feature>
<evidence type="ECO:0000313" key="4">
    <source>
        <dbReference type="Proteomes" id="UP000676336"/>
    </source>
</evidence>
<comment type="caution">
    <text evidence="3">The sequence shown here is derived from an EMBL/GenBank/DDBJ whole genome shotgun (WGS) entry which is preliminary data.</text>
</comment>
<evidence type="ECO:0000259" key="2">
    <source>
        <dbReference type="Pfam" id="PF13843"/>
    </source>
</evidence>
<evidence type="ECO:0000256" key="1">
    <source>
        <dbReference type="SAM" id="MobiDB-lite"/>
    </source>
</evidence>
<name>A0A8S2MND4_9BILA</name>